<organism evidence="1 2">
    <name type="scientific">Flemingia macrophylla</name>
    <dbReference type="NCBI Taxonomy" id="520843"/>
    <lineage>
        <taxon>Eukaryota</taxon>
        <taxon>Viridiplantae</taxon>
        <taxon>Streptophyta</taxon>
        <taxon>Embryophyta</taxon>
        <taxon>Tracheophyta</taxon>
        <taxon>Spermatophyta</taxon>
        <taxon>Magnoliopsida</taxon>
        <taxon>eudicotyledons</taxon>
        <taxon>Gunneridae</taxon>
        <taxon>Pentapetalae</taxon>
        <taxon>rosids</taxon>
        <taxon>fabids</taxon>
        <taxon>Fabales</taxon>
        <taxon>Fabaceae</taxon>
        <taxon>Papilionoideae</taxon>
        <taxon>50 kb inversion clade</taxon>
        <taxon>NPAAA clade</taxon>
        <taxon>indigoferoid/millettioid clade</taxon>
        <taxon>Phaseoleae</taxon>
        <taxon>Flemingia</taxon>
    </lineage>
</organism>
<accession>A0ABD1MC02</accession>
<keyword evidence="2" id="KW-1185">Reference proteome</keyword>
<comment type="caution">
    <text evidence="1">The sequence shown here is derived from an EMBL/GenBank/DDBJ whole genome shotgun (WGS) entry which is preliminary data.</text>
</comment>
<dbReference type="EMBL" id="JBGMDY010000005">
    <property type="protein sequence ID" value="KAL2333152.1"/>
    <property type="molecule type" value="Genomic_DNA"/>
</dbReference>
<evidence type="ECO:0000313" key="2">
    <source>
        <dbReference type="Proteomes" id="UP001603857"/>
    </source>
</evidence>
<evidence type="ECO:0000313" key="1">
    <source>
        <dbReference type="EMBL" id="KAL2333152.1"/>
    </source>
</evidence>
<dbReference type="AlphaFoldDB" id="A0ABD1MC02"/>
<proteinExistence type="predicted"/>
<gene>
    <name evidence="1" type="ORF">Fmac_014365</name>
</gene>
<sequence length="222" mass="24536">MASSSSSSSMLLLELKFLAPQMQIPSKRRRSLSAFCSRCSVSRNSNSARNVAPRAIREDGAVIERLNDVKWTGNGVANGYANAVRERERDLNQPLWAGVASPKTTATTGLRRPRRTATSQLHFATHNRLCKHNRLCVLPVDVLQPPTTSLSPLPDLTLSFPISRPLLRPCRRRPPIPESSEVPLCHDALHVVLPSSMEPPYLGAYQNPHSVVCTRLPSTLFV</sequence>
<dbReference type="Proteomes" id="UP001603857">
    <property type="component" value="Unassembled WGS sequence"/>
</dbReference>
<reference evidence="1 2" key="1">
    <citation type="submission" date="2024-08" db="EMBL/GenBank/DDBJ databases">
        <title>Insights into the chromosomal genome structure of Flemingia macrophylla.</title>
        <authorList>
            <person name="Ding Y."/>
            <person name="Zhao Y."/>
            <person name="Bi W."/>
            <person name="Wu M."/>
            <person name="Zhao G."/>
            <person name="Gong Y."/>
            <person name="Li W."/>
            <person name="Zhang P."/>
        </authorList>
    </citation>
    <scope>NUCLEOTIDE SEQUENCE [LARGE SCALE GENOMIC DNA]</scope>
    <source>
        <strain evidence="1">DYQJB</strain>
        <tissue evidence="1">Leaf</tissue>
    </source>
</reference>
<name>A0ABD1MC02_9FABA</name>
<protein>
    <submittedName>
        <fullName evidence="1">Uncharacterized protein</fullName>
    </submittedName>
</protein>